<dbReference type="Gene3D" id="3.30.750.24">
    <property type="entry name" value="STAS domain"/>
    <property type="match status" value="1"/>
</dbReference>
<dbReference type="EMBL" id="FZNR01000005">
    <property type="protein sequence ID" value="SNR74613.1"/>
    <property type="molecule type" value="Genomic_DNA"/>
</dbReference>
<dbReference type="AlphaFoldDB" id="A0A238YVL1"/>
<keyword evidence="3" id="KW-1185">Reference proteome</keyword>
<reference evidence="2 3" key="1">
    <citation type="submission" date="2017-06" db="EMBL/GenBank/DDBJ databases">
        <authorList>
            <person name="Kim H.J."/>
            <person name="Triplett B.A."/>
        </authorList>
    </citation>
    <scope>NUCLEOTIDE SEQUENCE [LARGE SCALE GENOMIC DNA]</scope>
    <source>
        <strain evidence="2 3">DSM 43151</strain>
    </source>
</reference>
<sequence length="113" mass="12314">MKGMRTPAFEVRTERDGTVIIRPHGDIETNHAMQLRQLLVHTVRKIRPPRIVLDLTAVCRLDALNVGAVAAAYALGEDHQVAVYVHNPASHIAARLFAAGLPLPQLRQPGTAA</sequence>
<dbReference type="InterPro" id="IPR058548">
    <property type="entry name" value="MlaB-like_STAS"/>
</dbReference>
<feature type="domain" description="STAS" evidence="1">
    <location>
        <begin position="8"/>
        <end position="113"/>
    </location>
</feature>
<evidence type="ECO:0000313" key="3">
    <source>
        <dbReference type="Proteomes" id="UP000198415"/>
    </source>
</evidence>
<evidence type="ECO:0000313" key="2">
    <source>
        <dbReference type="EMBL" id="SNR74613.1"/>
    </source>
</evidence>
<dbReference type="InterPro" id="IPR036513">
    <property type="entry name" value="STAS_dom_sf"/>
</dbReference>
<dbReference type="PROSITE" id="PS50801">
    <property type="entry name" value="STAS"/>
    <property type="match status" value="1"/>
</dbReference>
<dbReference type="SUPFAM" id="SSF52091">
    <property type="entry name" value="SpoIIaa-like"/>
    <property type="match status" value="1"/>
</dbReference>
<gene>
    <name evidence="2" type="ORF">SAMN06264365_105187</name>
</gene>
<protein>
    <submittedName>
        <fullName evidence="2">Anti-anti-sigma factor</fullName>
    </submittedName>
</protein>
<accession>A0A238YVL1</accession>
<dbReference type="Proteomes" id="UP000198415">
    <property type="component" value="Unassembled WGS sequence"/>
</dbReference>
<dbReference type="InterPro" id="IPR002645">
    <property type="entry name" value="STAS_dom"/>
</dbReference>
<dbReference type="Pfam" id="PF13466">
    <property type="entry name" value="STAS_2"/>
    <property type="match status" value="1"/>
</dbReference>
<organism evidence="2 3">
    <name type="scientific">Actinoplanes regularis</name>
    <dbReference type="NCBI Taxonomy" id="52697"/>
    <lineage>
        <taxon>Bacteria</taxon>
        <taxon>Bacillati</taxon>
        <taxon>Actinomycetota</taxon>
        <taxon>Actinomycetes</taxon>
        <taxon>Micromonosporales</taxon>
        <taxon>Micromonosporaceae</taxon>
        <taxon>Actinoplanes</taxon>
    </lineage>
</organism>
<proteinExistence type="predicted"/>
<name>A0A238YVL1_9ACTN</name>
<evidence type="ECO:0000259" key="1">
    <source>
        <dbReference type="PROSITE" id="PS50801"/>
    </source>
</evidence>